<proteinExistence type="predicted"/>
<reference evidence="3" key="1">
    <citation type="submission" date="2015-04" db="UniProtKB">
        <authorList>
            <consortium name="EnsemblPlants"/>
        </authorList>
    </citation>
    <scope>IDENTIFICATION</scope>
</reference>
<dbReference type="HOGENOM" id="CLU_024602_1_1_1"/>
<dbReference type="AlphaFoldDB" id="A0A0E0BLK4"/>
<protein>
    <submittedName>
        <fullName evidence="3">Uncharacterized protein</fullName>
    </submittedName>
</protein>
<dbReference type="InterPro" id="IPR053781">
    <property type="entry name" value="F-box_AtFBL13-like"/>
</dbReference>
<dbReference type="Gramene" id="OGLUM11G20320.1">
    <property type="protein sequence ID" value="OGLUM11G20320.1"/>
    <property type="gene ID" value="OGLUM11G20320"/>
</dbReference>
<feature type="domain" description="F-box" evidence="1">
    <location>
        <begin position="7"/>
        <end position="43"/>
    </location>
</feature>
<evidence type="ECO:0000259" key="1">
    <source>
        <dbReference type="Pfam" id="PF00646"/>
    </source>
</evidence>
<evidence type="ECO:0000259" key="2">
    <source>
        <dbReference type="Pfam" id="PF24758"/>
    </source>
</evidence>
<dbReference type="SUPFAM" id="SSF52047">
    <property type="entry name" value="RNI-like"/>
    <property type="match status" value="1"/>
</dbReference>
<name>A0A0E0BLK4_9ORYZ</name>
<reference evidence="3" key="2">
    <citation type="submission" date="2018-05" db="EMBL/GenBank/DDBJ databases">
        <title>OgluRS3 (Oryza glumaepatula Reference Sequence Version 3).</title>
        <authorList>
            <person name="Zhang J."/>
            <person name="Kudrna D."/>
            <person name="Lee S."/>
            <person name="Talag J."/>
            <person name="Welchert J."/>
            <person name="Wing R.A."/>
        </authorList>
    </citation>
    <scope>NUCLEOTIDE SEQUENCE [LARGE SCALE GENOMIC DNA]</scope>
</reference>
<feature type="domain" description="F-box/LRR-repeat protein 15/At3g58940/PEG3-like LRR" evidence="2">
    <location>
        <begin position="172"/>
        <end position="244"/>
    </location>
</feature>
<keyword evidence="4" id="KW-1185">Reference proteome</keyword>
<dbReference type="InterPro" id="IPR055411">
    <property type="entry name" value="LRR_FXL15/At3g58940/PEG3-like"/>
</dbReference>
<evidence type="ECO:0000313" key="4">
    <source>
        <dbReference type="Proteomes" id="UP000026961"/>
    </source>
</evidence>
<dbReference type="InterPro" id="IPR001810">
    <property type="entry name" value="F-box_dom"/>
</dbReference>
<dbReference type="eggNOG" id="ENOG502R1VS">
    <property type="taxonomic scope" value="Eukaryota"/>
</dbReference>
<evidence type="ECO:0000313" key="3">
    <source>
        <dbReference type="EnsemblPlants" id="OGLUM11G20320.1"/>
    </source>
</evidence>
<dbReference type="InterPro" id="IPR055302">
    <property type="entry name" value="F-box_dom-containing"/>
</dbReference>
<dbReference type="SUPFAM" id="SSF81383">
    <property type="entry name" value="F-box domain"/>
    <property type="match status" value="1"/>
</dbReference>
<dbReference type="PANTHER" id="PTHR32141:SF26">
    <property type="entry name" value="OS08G0328600 PROTEIN"/>
    <property type="match status" value="1"/>
</dbReference>
<dbReference type="PANTHER" id="PTHR32141">
    <property type="match status" value="1"/>
</dbReference>
<sequence length="542" mass="60075">MAADDRLSVLSDDLLRRILHFVPSREAASTSLLSRRWGSLWRSTGTVNLAVRVVYDDVSGDDEAFSSRRDAFVRASQAALAAAAAGAGVTRLTLNVAGRCLSGVDKFLNYGGGGGGEEIGIVDAVVSHPAARHVEELRVGVAGPMYRTDGAEQRPWQEARRWRSDDIYTYTLSFASLPSATLRVLDITGCNFSDSKLALPDAGVAFPRLDTLRLRLCAVRLAHLQLLIDAAPALATVHLESVYFEFNIYLDYYGVYGGLVAVESRLLLRCPAATELAMEFCGSSSYINSHLDGGIGIDAPKLRSFRYTGHPRRFYLESPAPEMTAVNIHFIDGDHRFADRLWRFLGNFTNVKILKLTVQELGHLAVAGKARRAELLCKFGNLERLELEAPDFDKSVGLFMRHKSKMTAVSSSLIDEHHDDKFSNISGLSGKSFACLNSSLRRVNLQFQLGSASNCFGVRLIRFFAQNAMVLEEMCIDSGNRKLCEHMNLNVERWVGVDSSKIRLKDKNLTGSSWEFSRIHPDSAPEFERNATSFKVLPLERR</sequence>
<dbReference type="InterPro" id="IPR036047">
    <property type="entry name" value="F-box-like_dom_sf"/>
</dbReference>
<dbReference type="Gene3D" id="3.80.10.10">
    <property type="entry name" value="Ribonuclease Inhibitor"/>
    <property type="match status" value="1"/>
</dbReference>
<dbReference type="EnsemblPlants" id="OGLUM11G20320.1">
    <property type="protein sequence ID" value="OGLUM11G20320.1"/>
    <property type="gene ID" value="OGLUM11G20320"/>
</dbReference>
<dbReference type="InterPro" id="IPR032675">
    <property type="entry name" value="LRR_dom_sf"/>
</dbReference>
<dbReference type="CDD" id="cd22160">
    <property type="entry name" value="F-box_AtFBL13-like"/>
    <property type="match status" value="1"/>
</dbReference>
<dbReference type="Pfam" id="PF00646">
    <property type="entry name" value="F-box"/>
    <property type="match status" value="1"/>
</dbReference>
<dbReference type="Pfam" id="PF24758">
    <property type="entry name" value="LRR_At5g56370"/>
    <property type="match status" value="1"/>
</dbReference>
<organism evidence="3">
    <name type="scientific">Oryza glumipatula</name>
    <dbReference type="NCBI Taxonomy" id="40148"/>
    <lineage>
        <taxon>Eukaryota</taxon>
        <taxon>Viridiplantae</taxon>
        <taxon>Streptophyta</taxon>
        <taxon>Embryophyta</taxon>
        <taxon>Tracheophyta</taxon>
        <taxon>Spermatophyta</taxon>
        <taxon>Magnoliopsida</taxon>
        <taxon>Liliopsida</taxon>
        <taxon>Poales</taxon>
        <taxon>Poaceae</taxon>
        <taxon>BOP clade</taxon>
        <taxon>Oryzoideae</taxon>
        <taxon>Oryzeae</taxon>
        <taxon>Oryzinae</taxon>
        <taxon>Oryza</taxon>
    </lineage>
</organism>
<dbReference type="Proteomes" id="UP000026961">
    <property type="component" value="Chromosome 11"/>
</dbReference>
<accession>A0A0E0BLK4</accession>